<feature type="binding site" evidence="13">
    <location>
        <position position="10"/>
    </location>
    <ligand>
        <name>Zn(2+)</name>
        <dbReference type="ChEBI" id="CHEBI:29105"/>
    </ligand>
</feature>
<comment type="subcellular location">
    <subcellularLocation>
        <location evidence="2">Nucleus</location>
    </subcellularLocation>
</comment>
<feature type="binding site" evidence="13">
    <location>
        <position position="69"/>
    </location>
    <ligand>
        <name>Zn(2+)</name>
        <dbReference type="ChEBI" id="CHEBI:29105"/>
    </ligand>
</feature>
<keyword evidence="9" id="KW-0238">DNA-binding</keyword>
<dbReference type="SUPFAM" id="SSF57667">
    <property type="entry name" value="beta-beta-alpha zinc fingers"/>
    <property type="match status" value="3"/>
</dbReference>
<dbReference type="GO" id="GO:0000785">
    <property type="term" value="C:chromatin"/>
    <property type="evidence" value="ECO:0007669"/>
    <property type="project" value="TreeGrafter"/>
</dbReference>
<dbReference type="InterPro" id="IPR036236">
    <property type="entry name" value="Znf_C2H2_sf"/>
</dbReference>
<reference evidence="17" key="1">
    <citation type="submission" date="2014-11" db="EMBL/GenBank/DDBJ databases">
        <authorList>
            <person name="Geib S."/>
        </authorList>
    </citation>
    <scope>NUCLEOTIDE SEQUENCE</scope>
</reference>
<dbReference type="FunFam" id="3.30.160.60:FF:000097">
    <property type="entry name" value="Zinc finger protein"/>
    <property type="match status" value="1"/>
</dbReference>
<dbReference type="SMART" id="SM00355">
    <property type="entry name" value="ZnF_C2H2"/>
    <property type="match status" value="6"/>
</dbReference>
<feature type="domain" description="C2H2-type" evidence="15">
    <location>
        <begin position="389"/>
        <end position="417"/>
    </location>
</feature>
<feature type="domain" description="C2H2-type" evidence="15">
    <location>
        <begin position="361"/>
        <end position="388"/>
    </location>
</feature>
<keyword evidence="11" id="KW-0539">Nucleus</keyword>
<feature type="domain" description="C2H2-type" evidence="15">
    <location>
        <begin position="240"/>
        <end position="263"/>
    </location>
</feature>
<evidence type="ECO:0000256" key="12">
    <source>
        <dbReference type="PROSITE-ProRule" id="PRU00042"/>
    </source>
</evidence>
<evidence type="ECO:0000259" key="15">
    <source>
        <dbReference type="PROSITE" id="PS50157"/>
    </source>
</evidence>
<evidence type="ECO:0000256" key="14">
    <source>
        <dbReference type="SAM" id="MobiDB-lite"/>
    </source>
</evidence>
<feature type="compositionally biased region" description="Polar residues" evidence="14">
    <location>
        <begin position="214"/>
        <end position="237"/>
    </location>
</feature>
<dbReference type="PANTHER" id="PTHR14003">
    <property type="entry name" value="TRANSCRIPTIONAL REPRESSOR PROTEIN YY"/>
    <property type="match status" value="1"/>
</dbReference>
<dbReference type="GO" id="GO:0005667">
    <property type="term" value="C:transcription regulator complex"/>
    <property type="evidence" value="ECO:0007669"/>
    <property type="project" value="TreeGrafter"/>
</dbReference>
<evidence type="ECO:0000256" key="9">
    <source>
        <dbReference type="ARBA" id="ARBA00023125"/>
    </source>
</evidence>
<comment type="function">
    <text evidence="1">May be involved in transcriptional regulation.</text>
</comment>
<organism evidence="17">
    <name type="scientific">Zeugodacus cucurbitae</name>
    <name type="common">Melon fruit fly</name>
    <name type="synonym">Bactrocera cucurbitae</name>
    <dbReference type="NCBI Taxonomy" id="28588"/>
    <lineage>
        <taxon>Eukaryota</taxon>
        <taxon>Metazoa</taxon>
        <taxon>Ecdysozoa</taxon>
        <taxon>Arthropoda</taxon>
        <taxon>Hexapoda</taxon>
        <taxon>Insecta</taxon>
        <taxon>Pterygota</taxon>
        <taxon>Neoptera</taxon>
        <taxon>Endopterygota</taxon>
        <taxon>Diptera</taxon>
        <taxon>Brachycera</taxon>
        <taxon>Muscomorpha</taxon>
        <taxon>Tephritoidea</taxon>
        <taxon>Tephritidae</taxon>
        <taxon>Zeugodacus</taxon>
        <taxon>Zeugodacus</taxon>
    </lineage>
</organism>
<dbReference type="PANTHER" id="PTHR14003:SF19">
    <property type="entry name" value="YY2 TRANSCRIPTION FACTOR"/>
    <property type="match status" value="1"/>
</dbReference>
<dbReference type="AlphaFoldDB" id="A0A0A1X018"/>
<dbReference type="Gene3D" id="3.40.1800.20">
    <property type="match status" value="1"/>
</dbReference>
<comment type="similarity">
    <text evidence="3">Belongs to the krueppel C2H2-type zinc-finger protein family.</text>
</comment>
<keyword evidence="10" id="KW-0804">Transcription</keyword>
<dbReference type="PROSITE" id="PS50157">
    <property type="entry name" value="ZINC_FINGER_C2H2_2"/>
    <property type="match status" value="6"/>
</dbReference>
<dbReference type="FunFam" id="3.30.160.60:FF:000322">
    <property type="entry name" value="GDNF-inducible zinc finger protein 1"/>
    <property type="match status" value="1"/>
</dbReference>
<feature type="domain" description="C2H2-type" evidence="15">
    <location>
        <begin position="271"/>
        <end position="299"/>
    </location>
</feature>
<feature type="domain" description="C2H2-type" evidence="15">
    <location>
        <begin position="331"/>
        <end position="360"/>
    </location>
</feature>
<dbReference type="GO" id="GO:0008270">
    <property type="term" value="F:zinc ion binding"/>
    <property type="evidence" value="ECO:0007669"/>
    <property type="project" value="UniProtKB-UniRule"/>
</dbReference>
<keyword evidence="4 13" id="KW-0479">Metal-binding</keyword>
<evidence type="ECO:0000256" key="10">
    <source>
        <dbReference type="ARBA" id="ARBA00023163"/>
    </source>
</evidence>
<proteinExistence type="inferred from homology"/>
<evidence type="ECO:0000259" key="16">
    <source>
        <dbReference type="PROSITE" id="PS51915"/>
    </source>
</evidence>
<evidence type="ECO:0000256" key="13">
    <source>
        <dbReference type="PROSITE-ProRule" id="PRU01263"/>
    </source>
</evidence>
<dbReference type="InterPro" id="IPR013087">
    <property type="entry name" value="Znf_C2H2_type"/>
</dbReference>
<evidence type="ECO:0000256" key="11">
    <source>
        <dbReference type="ARBA" id="ARBA00023242"/>
    </source>
</evidence>
<dbReference type="SUPFAM" id="SSF57716">
    <property type="entry name" value="Glucocorticoid receptor-like (DNA-binding domain)"/>
    <property type="match status" value="1"/>
</dbReference>
<dbReference type="PROSITE" id="PS00028">
    <property type="entry name" value="ZINC_FINGER_C2H2_1"/>
    <property type="match status" value="6"/>
</dbReference>
<evidence type="ECO:0000256" key="5">
    <source>
        <dbReference type="ARBA" id="ARBA00022737"/>
    </source>
</evidence>
<dbReference type="EMBL" id="GBXI01009850">
    <property type="protein sequence ID" value="JAD04442.1"/>
    <property type="molecule type" value="Transcribed_RNA"/>
</dbReference>
<name>A0A0A1X018_ZEUCU</name>
<reference evidence="17" key="2">
    <citation type="journal article" date="2015" name="Gigascience">
        <title>Reconstructing a comprehensive transcriptome assembly of a white-pupal translocated strain of the pest fruit fly Bactrocera cucurbitae.</title>
        <authorList>
            <person name="Sim S.B."/>
            <person name="Calla B."/>
            <person name="Hall B."/>
            <person name="DeRego T."/>
            <person name="Geib S.M."/>
        </authorList>
    </citation>
    <scope>NUCLEOTIDE SEQUENCE</scope>
</reference>
<accession>A0A0A1X018</accession>
<evidence type="ECO:0000256" key="3">
    <source>
        <dbReference type="ARBA" id="ARBA00006991"/>
    </source>
</evidence>
<sequence>MMNFQICRCCLRENPAYSYCIFDKITLNDGSSNANCLDLDGSDSLRAALLTCAPNLHIEQDDGLPDVICDHCLVRLRDAMAFRRLCKESERELQRRYADTERAIEEALHHINIMDTKAQQDAEGVGYTLGLQLTDDLGPNELAMLDDLLQLEEHNIGPLTVSEQCTSVAEKSPPLTGFMHRAVKDMRLLNNAATRELQMQIPVGNFEPHINAQAPVSPQHTDSSASNTDSSQESTPKSLHPCPECEKKFTRKFQLKLHMISVHKLGDGLQYECKDCYKTFASRHSLSYHQRSVHSDERPFACTHCDRRFVLRTQLSSHLRIHTGEAKPRIFQCPVCDKRWPTKSVLRTHMRSHVVTQERPFKCDQCEKAFFTRGHLSSHLLVHSGEKPFSCPTCGKSYQCVGNLNNHMARQHDFERSLARSRSVTAENSEV</sequence>
<feature type="binding site" evidence="13">
    <location>
        <position position="7"/>
    </location>
    <ligand>
        <name>Zn(2+)</name>
        <dbReference type="ChEBI" id="CHEBI:29105"/>
    </ligand>
</feature>
<evidence type="ECO:0000256" key="6">
    <source>
        <dbReference type="ARBA" id="ARBA00022771"/>
    </source>
</evidence>
<feature type="domain" description="ZAD" evidence="16">
    <location>
        <begin position="5"/>
        <end position="96"/>
    </location>
</feature>
<keyword evidence="6 12" id="KW-0863">Zinc-finger</keyword>
<dbReference type="Pfam" id="PF07776">
    <property type="entry name" value="zf-AD"/>
    <property type="match status" value="1"/>
</dbReference>
<dbReference type="FunFam" id="3.30.160.60:FF:001111">
    <property type="entry name" value="Zinc finger protein 92 homolog"/>
    <property type="match status" value="1"/>
</dbReference>
<evidence type="ECO:0000256" key="8">
    <source>
        <dbReference type="ARBA" id="ARBA00023015"/>
    </source>
</evidence>
<dbReference type="SMART" id="SM00868">
    <property type="entry name" value="zf-AD"/>
    <property type="match status" value="1"/>
</dbReference>
<feature type="region of interest" description="Disordered" evidence="14">
    <location>
        <begin position="209"/>
        <end position="243"/>
    </location>
</feature>
<dbReference type="Pfam" id="PF13894">
    <property type="entry name" value="zf-C2H2_4"/>
    <property type="match status" value="2"/>
</dbReference>
<evidence type="ECO:0000313" key="17">
    <source>
        <dbReference type="EMBL" id="JAD04442.1"/>
    </source>
</evidence>
<dbReference type="GO" id="GO:0031519">
    <property type="term" value="C:PcG protein complex"/>
    <property type="evidence" value="ECO:0007669"/>
    <property type="project" value="TreeGrafter"/>
</dbReference>
<evidence type="ECO:0000256" key="2">
    <source>
        <dbReference type="ARBA" id="ARBA00004123"/>
    </source>
</evidence>
<dbReference type="InterPro" id="IPR012934">
    <property type="entry name" value="Znf_AD"/>
</dbReference>
<keyword evidence="8" id="KW-0805">Transcription regulation</keyword>
<dbReference type="PROSITE" id="PS51915">
    <property type="entry name" value="ZAD"/>
    <property type="match status" value="1"/>
</dbReference>
<feature type="binding site" evidence="13">
    <location>
        <position position="72"/>
    </location>
    <ligand>
        <name>Zn(2+)</name>
        <dbReference type="ChEBI" id="CHEBI:29105"/>
    </ligand>
</feature>
<dbReference type="Pfam" id="PF00096">
    <property type="entry name" value="zf-C2H2"/>
    <property type="match status" value="4"/>
</dbReference>
<gene>
    <name evidence="17" type="primary">ZNF425_1</name>
    <name evidence="17" type="ORF">g.23495</name>
</gene>
<feature type="domain" description="C2H2-type" evidence="15">
    <location>
        <begin position="300"/>
        <end position="327"/>
    </location>
</feature>
<evidence type="ECO:0000256" key="1">
    <source>
        <dbReference type="ARBA" id="ARBA00003767"/>
    </source>
</evidence>
<protein>
    <submittedName>
        <fullName evidence="17">Zinc finger protein 425</fullName>
    </submittedName>
</protein>
<keyword evidence="5" id="KW-0677">Repeat</keyword>
<dbReference type="GO" id="GO:0000981">
    <property type="term" value="F:DNA-binding transcription factor activity, RNA polymerase II-specific"/>
    <property type="evidence" value="ECO:0007669"/>
    <property type="project" value="TreeGrafter"/>
</dbReference>
<evidence type="ECO:0000256" key="7">
    <source>
        <dbReference type="ARBA" id="ARBA00022833"/>
    </source>
</evidence>
<dbReference type="GO" id="GO:0000978">
    <property type="term" value="F:RNA polymerase II cis-regulatory region sequence-specific DNA binding"/>
    <property type="evidence" value="ECO:0007669"/>
    <property type="project" value="TreeGrafter"/>
</dbReference>
<dbReference type="FunFam" id="3.30.160.60:FF:000151">
    <property type="entry name" value="Zinc finger and SCAN domain-containing 21"/>
    <property type="match status" value="1"/>
</dbReference>
<evidence type="ECO:0000256" key="4">
    <source>
        <dbReference type="ARBA" id="ARBA00022723"/>
    </source>
</evidence>
<keyword evidence="7 13" id="KW-0862">Zinc</keyword>
<dbReference type="Gene3D" id="3.30.160.60">
    <property type="entry name" value="Classic Zinc Finger"/>
    <property type="match status" value="6"/>
</dbReference>